<feature type="compositionally biased region" description="Basic and acidic residues" evidence="1">
    <location>
        <begin position="12"/>
        <end position="26"/>
    </location>
</feature>
<organism evidence="2 3">
    <name type="scientific">Umbelopsis vinacea</name>
    <dbReference type="NCBI Taxonomy" id="44442"/>
    <lineage>
        <taxon>Eukaryota</taxon>
        <taxon>Fungi</taxon>
        <taxon>Fungi incertae sedis</taxon>
        <taxon>Mucoromycota</taxon>
        <taxon>Mucoromycotina</taxon>
        <taxon>Umbelopsidomycetes</taxon>
        <taxon>Umbelopsidales</taxon>
        <taxon>Umbelopsidaceae</taxon>
        <taxon>Umbelopsis</taxon>
    </lineage>
</organism>
<proteinExistence type="predicted"/>
<reference evidence="2" key="1">
    <citation type="submission" date="2020-12" db="EMBL/GenBank/DDBJ databases">
        <title>Metabolic potential, ecology and presence of endohyphal bacteria is reflected in genomic diversity of Mucoromycotina.</title>
        <authorList>
            <person name="Muszewska A."/>
            <person name="Okrasinska A."/>
            <person name="Steczkiewicz K."/>
            <person name="Drgas O."/>
            <person name="Orlowska M."/>
            <person name="Perlinska-Lenart U."/>
            <person name="Aleksandrzak-Piekarczyk T."/>
            <person name="Szatraj K."/>
            <person name="Zielenkiewicz U."/>
            <person name="Pilsyk S."/>
            <person name="Malc E."/>
            <person name="Mieczkowski P."/>
            <person name="Kruszewska J.S."/>
            <person name="Biernat P."/>
            <person name="Pawlowska J."/>
        </authorList>
    </citation>
    <scope>NUCLEOTIDE SEQUENCE</scope>
    <source>
        <strain evidence="2">WA0000051536</strain>
    </source>
</reference>
<dbReference type="Proteomes" id="UP000612746">
    <property type="component" value="Unassembled WGS sequence"/>
</dbReference>
<feature type="region of interest" description="Disordered" evidence="1">
    <location>
        <begin position="1"/>
        <end position="85"/>
    </location>
</feature>
<dbReference type="EMBL" id="JAEPRA010000011">
    <property type="protein sequence ID" value="KAG2178512.1"/>
    <property type="molecule type" value="Genomic_DNA"/>
</dbReference>
<protein>
    <submittedName>
        <fullName evidence="2">Uncharacterized protein</fullName>
    </submittedName>
</protein>
<dbReference type="AlphaFoldDB" id="A0A8H7PQM6"/>
<evidence type="ECO:0000313" key="3">
    <source>
        <dbReference type="Proteomes" id="UP000612746"/>
    </source>
</evidence>
<sequence>MLNTERSHRHSPKDDYATKFEQHNEHLVNTQRSYPLSNNSSYNRPRKYSEQSFATHSRAGSMQALMERQGQHTVHQAAPPPIMDYNSTLKDLSDVENEVDTLLPPMPEQPYHSHPEYFSTTLPIRPPSTRTRSIPITMTTIQEQPYNQKYQTA</sequence>
<feature type="compositionally biased region" description="Polar residues" evidence="1">
    <location>
        <begin position="50"/>
        <end position="60"/>
    </location>
</feature>
<feature type="compositionally biased region" description="Polar residues" evidence="1">
    <location>
        <begin position="27"/>
        <end position="43"/>
    </location>
</feature>
<name>A0A8H7PQM6_9FUNG</name>
<comment type="caution">
    <text evidence="2">The sequence shown here is derived from an EMBL/GenBank/DDBJ whole genome shotgun (WGS) entry which is preliminary data.</text>
</comment>
<accession>A0A8H7PQM6</accession>
<evidence type="ECO:0000313" key="2">
    <source>
        <dbReference type="EMBL" id="KAG2178512.1"/>
    </source>
</evidence>
<dbReference type="OrthoDB" id="2376472at2759"/>
<gene>
    <name evidence="2" type="ORF">INT44_001664</name>
</gene>
<keyword evidence="3" id="KW-1185">Reference proteome</keyword>
<evidence type="ECO:0000256" key="1">
    <source>
        <dbReference type="SAM" id="MobiDB-lite"/>
    </source>
</evidence>